<dbReference type="AlphaFoldDB" id="A0A819DGD9"/>
<evidence type="ECO:0000313" key="2">
    <source>
        <dbReference type="EMBL" id="CAF1323218.1"/>
    </source>
</evidence>
<dbReference type="EMBL" id="CAJOBD010001833">
    <property type="protein sequence ID" value="CAF3835121.1"/>
    <property type="molecule type" value="Genomic_DNA"/>
</dbReference>
<evidence type="ECO:0000313" key="3">
    <source>
        <dbReference type="EMBL" id="CAF3835121.1"/>
    </source>
</evidence>
<evidence type="ECO:0000259" key="1">
    <source>
        <dbReference type="Pfam" id="PF10312"/>
    </source>
</evidence>
<proteinExistence type="predicted"/>
<reference evidence="3" key="1">
    <citation type="submission" date="2021-02" db="EMBL/GenBank/DDBJ databases">
        <authorList>
            <person name="Nowell W R."/>
        </authorList>
    </citation>
    <scope>NUCLEOTIDE SEQUENCE</scope>
</reference>
<comment type="caution">
    <text evidence="3">The sequence shown here is derived from an EMBL/GenBank/DDBJ whole genome shotgun (WGS) entry which is preliminary data.</text>
</comment>
<dbReference type="Pfam" id="PF10312">
    <property type="entry name" value="Cactin_mid"/>
    <property type="match status" value="1"/>
</dbReference>
<name>A0A819DGD9_9BILA</name>
<feature type="domain" description="Splicing factor cactin central" evidence="1">
    <location>
        <begin position="13"/>
        <end position="139"/>
    </location>
</feature>
<dbReference type="EMBL" id="CAJNOT010002519">
    <property type="protein sequence ID" value="CAF1323218.1"/>
    <property type="molecule type" value="Genomic_DNA"/>
</dbReference>
<dbReference type="Proteomes" id="UP000663864">
    <property type="component" value="Unassembled WGS sequence"/>
</dbReference>
<evidence type="ECO:0000313" key="4">
    <source>
        <dbReference type="Proteomes" id="UP000663836"/>
    </source>
</evidence>
<protein>
    <recommendedName>
        <fullName evidence="1">Splicing factor cactin central domain-containing protein</fullName>
    </recommendedName>
</protein>
<dbReference type="Proteomes" id="UP000663836">
    <property type="component" value="Unassembled WGS sequence"/>
</dbReference>
<dbReference type="InterPro" id="IPR018816">
    <property type="entry name" value="Cactin_central"/>
</dbReference>
<sequence length="143" mass="16854">MLINNAPAFDIGEALTFLDGLSIRGLGYLLIDIEIYIESEKKEKSQRRSIIVQHEVAIFKKLSSKLGFAARFDMKREEIYFNVAHDPTKFFTNKSIKQLIRLEEKIRLRIENKQNIVIDFWKEKLSDLCAIIVRARLHQHRHE</sequence>
<accession>A0A819DGD9</accession>
<gene>
    <name evidence="3" type="ORF">JBS370_LOCUS17302</name>
    <name evidence="2" type="ORF">ZHD862_LOCUS29123</name>
</gene>
<organism evidence="3 4">
    <name type="scientific">Rotaria sordida</name>
    <dbReference type="NCBI Taxonomy" id="392033"/>
    <lineage>
        <taxon>Eukaryota</taxon>
        <taxon>Metazoa</taxon>
        <taxon>Spiralia</taxon>
        <taxon>Gnathifera</taxon>
        <taxon>Rotifera</taxon>
        <taxon>Eurotatoria</taxon>
        <taxon>Bdelloidea</taxon>
        <taxon>Philodinida</taxon>
        <taxon>Philodinidae</taxon>
        <taxon>Rotaria</taxon>
    </lineage>
</organism>